<protein>
    <recommendedName>
        <fullName evidence="8">DUF4806 domain-containing protein</fullName>
    </recommendedName>
</protein>
<dbReference type="PROSITE" id="PS01346">
    <property type="entry name" value="CLAUDIN"/>
    <property type="match status" value="1"/>
</dbReference>
<keyword evidence="2" id="KW-0812">Transmembrane</keyword>
<name>A0A9P0FMA0_BRAAE</name>
<gene>
    <name evidence="6" type="ORF">MELIAE_LOCUS11802</name>
</gene>
<proteinExistence type="predicted"/>
<evidence type="ECO:0000256" key="2">
    <source>
        <dbReference type="ARBA" id="ARBA00022692"/>
    </source>
</evidence>
<evidence type="ECO:0000256" key="5">
    <source>
        <dbReference type="SAM" id="MobiDB-lite"/>
    </source>
</evidence>
<dbReference type="GO" id="GO:0016020">
    <property type="term" value="C:membrane"/>
    <property type="evidence" value="ECO:0007669"/>
    <property type="project" value="UniProtKB-SubCell"/>
</dbReference>
<evidence type="ECO:0000313" key="7">
    <source>
        <dbReference type="Proteomes" id="UP001154078"/>
    </source>
</evidence>
<keyword evidence="3" id="KW-1133">Transmembrane helix</keyword>
<organism evidence="6 7">
    <name type="scientific">Brassicogethes aeneus</name>
    <name type="common">Rape pollen beetle</name>
    <name type="synonym">Meligethes aeneus</name>
    <dbReference type="NCBI Taxonomy" id="1431903"/>
    <lineage>
        <taxon>Eukaryota</taxon>
        <taxon>Metazoa</taxon>
        <taxon>Ecdysozoa</taxon>
        <taxon>Arthropoda</taxon>
        <taxon>Hexapoda</taxon>
        <taxon>Insecta</taxon>
        <taxon>Pterygota</taxon>
        <taxon>Neoptera</taxon>
        <taxon>Endopterygota</taxon>
        <taxon>Coleoptera</taxon>
        <taxon>Polyphaga</taxon>
        <taxon>Cucujiformia</taxon>
        <taxon>Nitidulidae</taxon>
        <taxon>Meligethinae</taxon>
        <taxon>Brassicogethes</taxon>
    </lineage>
</organism>
<accession>A0A9P0FMA0</accession>
<evidence type="ECO:0000313" key="6">
    <source>
        <dbReference type="EMBL" id="CAH0562782.1"/>
    </source>
</evidence>
<evidence type="ECO:0000256" key="3">
    <source>
        <dbReference type="ARBA" id="ARBA00022989"/>
    </source>
</evidence>
<reference evidence="6" key="1">
    <citation type="submission" date="2021-12" db="EMBL/GenBank/DDBJ databases">
        <authorList>
            <person name="King R."/>
        </authorList>
    </citation>
    <scope>NUCLEOTIDE SEQUENCE</scope>
</reference>
<evidence type="ECO:0000256" key="1">
    <source>
        <dbReference type="ARBA" id="ARBA00004141"/>
    </source>
</evidence>
<keyword evidence="7" id="KW-1185">Reference proteome</keyword>
<keyword evidence="4" id="KW-0472">Membrane</keyword>
<evidence type="ECO:0000256" key="4">
    <source>
        <dbReference type="ARBA" id="ARBA00023136"/>
    </source>
</evidence>
<evidence type="ECO:0008006" key="8">
    <source>
        <dbReference type="Google" id="ProtNLM"/>
    </source>
</evidence>
<dbReference type="InterPro" id="IPR017974">
    <property type="entry name" value="Claudin_CS"/>
</dbReference>
<dbReference type="AlphaFoldDB" id="A0A9P0FMA0"/>
<comment type="subcellular location">
    <subcellularLocation>
        <location evidence="1">Membrane</location>
        <topology evidence="1">Multi-pass membrane protein</topology>
    </subcellularLocation>
</comment>
<dbReference type="EMBL" id="OV121139">
    <property type="protein sequence ID" value="CAH0562782.1"/>
    <property type="molecule type" value="Genomic_DNA"/>
</dbReference>
<feature type="region of interest" description="Disordered" evidence="5">
    <location>
        <begin position="100"/>
        <end position="120"/>
    </location>
</feature>
<dbReference type="Proteomes" id="UP001154078">
    <property type="component" value="Chromosome 8"/>
</dbReference>
<sequence length="293" mass="33167">MSDTTVQNNNISLGHLARFQLPPGKQMTTIKLSNIRTLNGSIISVAHFTPEQLKSLRTYQLNVADGLPVTSDIVEDAYEDNEEQLITQSERLRDIYNAKRQADDHPAQEPAAKMSSHNQSNVGHNDLCCALCRTSIQNIEKMVREVLKRVKNCGDGRSQPKSSNITLGMPFDKLKDIQEFDVELAEKKDFCAEFRSIICSLKAQGKKSNFAQKTISEVMKALMTNKLGTKISWSGKGNAEWGFENTNIMKILYDGLWHDCQIPKSDVKSCVEDWLRRSGDRWKKEDKKTKNIV</sequence>